<dbReference type="PANTHER" id="PTHR19288:SF46">
    <property type="entry name" value="HALOACID DEHALOGENASE-LIKE HYDROLASE DOMAIN-CONTAINING PROTEIN 2"/>
    <property type="match status" value="1"/>
</dbReference>
<dbReference type="Proteomes" id="UP000219565">
    <property type="component" value="Unassembled WGS sequence"/>
</dbReference>
<name>A0A285L8Y9_9NOCA</name>
<keyword evidence="2" id="KW-1185">Reference proteome</keyword>
<dbReference type="AlphaFoldDB" id="A0A285L8Y9"/>
<dbReference type="InterPro" id="IPR036412">
    <property type="entry name" value="HAD-like_sf"/>
</dbReference>
<dbReference type="OrthoDB" id="148966at2"/>
<organism evidence="1 2">
    <name type="scientific">Nocardia amikacinitolerans</name>
    <dbReference type="NCBI Taxonomy" id="756689"/>
    <lineage>
        <taxon>Bacteria</taxon>
        <taxon>Bacillati</taxon>
        <taxon>Actinomycetota</taxon>
        <taxon>Actinomycetes</taxon>
        <taxon>Mycobacteriales</taxon>
        <taxon>Nocardiaceae</taxon>
        <taxon>Nocardia</taxon>
    </lineage>
</organism>
<dbReference type="Pfam" id="PF13242">
    <property type="entry name" value="Hydrolase_like"/>
    <property type="match status" value="1"/>
</dbReference>
<dbReference type="GO" id="GO:0016791">
    <property type="term" value="F:phosphatase activity"/>
    <property type="evidence" value="ECO:0007669"/>
    <property type="project" value="TreeGrafter"/>
</dbReference>
<sequence length="264" mass="28098">MSRGEIKGVLYDIDGVLVTSWHEIEGARDAVRELREKGLRRAFLTNTTSRTCAEIGSRLKSEGFEIDTEEIVTAARLTAEFLRRRYPDSRVWLLNHGDIEADLAGLELVEKDPDVVVIGGAGTEFTHRALSRVVELMLDGVPVVAMQGGLTWATDEGLRIDAGAYLPGLSAAGNAEIEVIGKPAPTGFRTCAQLMELEPAEIVMVGDDLHSDVLAAQAVGMTGVLVRTGKFRPGVLAAADVAPDHVIDSVAALPELLSTSGVAG</sequence>
<proteinExistence type="predicted"/>
<evidence type="ECO:0000313" key="2">
    <source>
        <dbReference type="Proteomes" id="UP000219565"/>
    </source>
</evidence>
<dbReference type="GO" id="GO:0005737">
    <property type="term" value="C:cytoplasm"/>
    <property type="evidence" value="ECO:0007669"/>
    <property type="project" value="TreeGrafter"/>
</dbReference>
<protein>
    <submittedName>
        <fullName evidence="1">HAD-superfamily subfamily IIA hydrolase, TIGR01458</fullName>
    </submittedName>
</protein>
<reference evidence="2" key="1">
    <citation type="submission" date="2017-09" db="EMBL/GenBank/DDBJ databases">
        <authorList>
            <person name="Varghese N."/>
            <person name="Submissions S."/>
        </authorList>
    </citation>
    <scope>NUCLEOTIDE SEQUENCE [LARGE SCALE GENOMIC DNA]</scope>
    <source>
        <strain evidence="2">DSM 45537</strain>
    </source>
</reference>
<dbReference type="NCBIfam" id="TIGR01460">
    <property type="entry name" value="HAD-SF-IIA"/>
    <property type="match status" value="1"/>
</dbReference>
<dbReference type="STRING" id="1379680.GCA_001612615_05881"/>
<dbReference type="InterPro" id="IPR006357">
    <property type="entry name" value="HAD-SF_hydro_IIA"/>
</dbReference>
<keyword evidence="1" id="KW-0378">Hydrolase</keyword>
<evidence type="ECO:0000313" key="1">
    <source>
        <dbReference type="EMBL" id="SNY81418.1"/>
    </source>
</evidence>
<dbReference type="EMBL" id="OBEG01000002">
    <property type="protein sequence ID" value="SNY81418.1"/>
    <property type="molecule type" value="Genomic_DNA"/>
</dbReference>
<dbReference type="SUPFAM" id="SSF56784">
    <property type="entry name" value="HAD-like"/>
    <property type="match status" value="1"/>
</dbReference>
<dbReference type="PANTHER" id="PTHR19288">
    <property type="entry name" value="4-NITROPHENYLPHOSPHATASE-RELATED"/>
    <property type="match status" value="1"/>
</dbReference>
<dbReference type="Pfam" id="PF13344">
    <property type="entry name" value="Hydrolase_6"/>
    <property type="match status" value="1"/>
</dbReference>
<gene>
    <name evidence="1" type="ORF">SAMN04244553_3012</name>
</gene>
<dbReference type="InterPro" id="IPR023214">
    <property type="entry name" value="HAD_sf"/>
</dbReference>
<accession>A0A285L8Y9</accession>
<dbReference type="RefSeq" id="WP_097245324.1">
    <property type="nucleotide sequence ID" value="NZ_OBEG01000002.1"/>
</dbReference>
<dbReference type="Gene3D" id="3.40.50.1000">
    <property type="entry name" value="HAD superfamily/HAD-like"/>
    <property type="match status" value="2"/>
</dbReference>